<reference evidence="2" key="1">
    <citation type="journal article" date="2023" name="Hortic. Res.">
        <title>A chromosome-level phased genome enabling allele-level studies in sweet orange: a case study on citrus Huanglongbing tolerance.</title>
        <authorList>
            <person name="Wu B."/>
            <person name="Yu Q."/>
            <person name="Deng Z."/>
            <person name="Duan Y."/>
            <person name="Luo F."/>
            <person name="Gmitter F. Jr."/>
        </authorList>
    </citation>
    <scope>NUCLEOTIDE SEQUENCE [LARGE SCALE GENOMIC DNA]</scope>
    <source>
        <strain evidence="2">cv. Valencia</strain>
    </source>
</reference>
<keyword evidence="2" id="KW-1185">Reference proteome</keyword>
<gene>
    <name evidence="1" type="ORF">KPL71_005808</name>
</gene>
<dbReference type="EMBL" id="CM039171">
    <property type="protein sequence ID" value="KAH9797268.1"/>
    <property type="molecule type" value="Genomic_DNA"/>
</dbReference>
<sequence length="1102" mass="125862">MDDDRSTTFSVSFMGQNHFMGMVDRDKVSTIVLVNKVMKLVYKRKMTWDERFKLTVTQPWDNLLVKIIDDDELFNLWSRYNHEGLYHIDFDLEIISSPVGSVKKSLFSQTSENTTTINLNIPITSPNPSPNDNHTLPKLSSNLPSNAVMMKLVPHNSSQSRTKQNLIPRNDTNIQTGVSDDEASNSSLYEDFLDTYFRSPSCYEKSGLCSGNRTKQPTVDLAANDENEQLYHTPSDQQRQPFLNSQCLSPLLHQILPPYVPTTHDEIPISQPQIPSQPNTQKPTEPSHDCDDSVYSLSASDDDVYNQPTELGQNANEVELFRSDDDDVDELLSSYSSDDNEFGACSDEDGDRVMDQMDSEMRADMYIPRDDQAVEFFVGQYFKNFTELTIALRKFAVKERFKTSKQHFERTRISVGCEGVGCPWYLHASRTRFGDIFMVRSYYNVHTCQRLWKNPECTAQFIASQFQDTILANPETNVSFIQSELDRMYGCRVDKQKVYRAKKIALQSCGADYESSYKLIRSYAQMVLNRMPDALAIVHVIRLHGNQPKTHFDRCILSFPALREGFKRGCRPFIGIDGCHLKGPYKGVLLSAVALDANTGIYPIAVCVCTVESTSTWTWFLGHLKDYIKDSRQLTFMCDRQKGIQNALGLEFPNANVRYCARHILANLKAKHPRTDFKKGFWEASRAANVIDFQKGMEKVRAVDPACYETLRRIHPRFWSRHAFDRVSKSDHCTNNMTESFNAWIGVHRKLPLLTLLEFIRKKMMKRMINRRRKAEAWGSEIARKVYGKMQKNLQLSRGCAIMPASEWMYEVDDHGRTYIVDLEHHSCDCGFWDVSGYPCIHAMPCIIYSQKSQEDFVSQCFKKEAYLKSYSGMIQPIPDKASWPEVHGDEILPPLLKRPPGRPKLNRRREPDEVPPEKKRYKMCCKCCGQFGHNKRGCPVNPANVNKKTRHYKNNVKAYSESTARASEADFGPQKRSIQQDHNKLKAKRPTNQSHCQGVNVPQQAMYCQQQLFDLSVHSQKHIGSSSGTVRMLESSETSLGVQGKRIMQDCTAFYSGSLVVNDKAKTKALDKGKAPAFPPSTVSYLHPSVDTNRPVINAKY</sequence>
<comment type="caution">
    <text evidence="1">The sequence shown here is derived from an EMBL/GenBank/DDBJ whole genome shotgun (WGS) entry which is preliminary data.</text>
</comment>
<name>A0ACB8NGI5_CITSI</name>
<evidence type="ECO:0000313" key="2">
    <source>
        <dbReference type="Proteomes" id="UP000829398"/>
    </source>
</evidence>
<evidence type="ECO:0000313" key="1">
    <source>
        <dbReference type="EMBL" id="KAH9797268.1"/>
    </source>
</evidence>
<protein>
    <submittedName>
        <fullName evidence="1">SWIM-type domain-containing protein</fullName>
    </submittedName>
</protein>
<accession>A0ACB8NGI5</accession>
<proteinExistence type="predicted"/>
<organism evidence="1 2">
    <name type="scientific">Citrus sinensis</name>
    <name type="common">Sweet orange</name>
    <name type="synonym">Citrus aurantium var. sinensis</name>
    <dbReference type="NCBI Taxonomy" id="2711"/>
    <lineage>
        <taxon>Eukaryota</taxon>
        <taxon>Viridiplantae</taxon>
        <taxon>Streptophyta</taxon>
        <taxon>Embryophyta</taxon>
        <taxon>Tracheophyta</taxon>
        <taxon>Spermatophyta</taxon>
        <taxon>Magnoliopsida</taxon>
        <taxon>eudicotyledons</taxon>
        <taxon>Gunneridae</taxon>
        <taxon>Pentapetalae</taxon>
        <taxon>rosids</taxon>
        <taxon>malvids</taxon>
        <taxon>Sapindales</taxon>
        <taxon>Rutaceae</taxon>
        <taxon>Aurantioideae</taxon>
        <taxon>Citrus</taxon>
    </lineage>
</organism>
<dbReference type="Proteomes" id="UP000829398">
    <property type="component" value="Chromosome 2"/>
</dbReference>